<dbReference type="RefSeq" id="WP_072950232.1">
    <property type="nucleotide sequence ID" value="NZ_FRCT01000005.1"/>
</dbReference>
<dbReference type="Proteomes" id="UP000184394">
    <property type="component" value="Unassembled WGS sequence"/>
</dbReference>
<accession>A0A1M7J713</accession>
<dbReference type="AlphaFoldDB" id="A0A1M7J713"/>
<proteinExistence type="predicted"/>
<dbReference type="OrthoDB" id="10013933at2"/>
<name>A0A1M7J713_RUMFL</name>
<keyword evidence="1" id="KW-0472">Membrane</keyword>
<reference evidence="2 3" key="1">
    <citation type="submission" date="2016-11" db="EMBL/GenBank/DDBJ databases">
        <authorList>
            <person name="Jaros S."/>
            <person name="Januszkiewicz K."/>
            <person name="Wedrychowicz H."/>
        </authorList>
    </citation>
    <scope>NUCLEOTIDE SEQUENCE [LARGE SCALE GENOMIC DNA]</scope>
    <source>
        <strain evidence="2 3">Y1</strain>
    </source>
</reference>
<evidence type="ECO:0000313" key="3">
    <source>
        <dbReference type="Proteomes" id="UP000184394"/>
    </source>
</evidence>
<evidence type="ECO:0000313" key="2">
    <source>
        <dbReference type="EMBL" id="SHM48708.1"/>
    </source>
</evidence>
<keyword evidence="1" id="KW-1133">Transmembrane helix</keyword>
<evidence type="ECO:0000256" key="1">
    <source>
        <dbReference type="SAM" id="Phobius"/>
    </source>
</evidence>
<gene>
    <name evidence="2" type="ORF">SAMN04487860_105167</name>
</gene>
<feature type="transmembrane region" description="Helical" evidence="1">
    <location>
        <begin position="38"/>
        <end position="63"/>
    </location>
</feature>
<keyword evidence="1" id="KW-0812">Transmembrane</keyword>
<protein>
    <submittedName>
        <fullName evidence="2">Uncharacterized protein</fullName>
    </submittedName>
</protein>
<feature type="transmembrane region" description="Helical" evidence="1">
    <location>
        <begin position="12"/>
        <end position="32"/>
    </location>
</feature>
<organism evidence="2 3">
    <name type="scientific">Ruminococcus flavefaciens</name>
    <dbReference type="NCBI Taxonomy" id="1265"/>
    <lineage>
        <taxon>Bacteria</taxon>
        <taxon>Bacillati</taxon>
        <taxon>Bacillota</taxon>
        <taxon>Clostridia</taxon>
        <taxon>Eubacteriales</taxon>
        <taxon>Oscillospiraceae</taxon>
        <taxon>Ruminococcus</taxon>
    </lineage>
</organism>
<dbReference type="EMBL" id="FRCT01000005">
    <property type="protein sequence ID" value="SHM48708.1"/>
    <property type="molecule type" value="Genomic_DNA"/>
</dbReference>
<sequence>MFENSGKKLRTFAGILFSFSILCSFFSFIISVNKKHCLSLALIPVSLFVSYIICFSIYVFGYLREYFGIVDRNMRKIASADTNKFPNLEKSGYEEDMSEANNN</sequence>